<gene>
    <name evidence="2" type="ORF">AYBTSS11_LOCUS3432</name>
</gene>
<reference evidence="2" key="1">
    <citation type="submission" date="2023-10" db="EMBL/GenBank/DDBJ databases">
        <authorList>
            <person name="Domelevo Entfellner J.-B."/>
        </authorList>
    </citation>
    <scope>NUCLEOTIDE SEQUENCE</scope>
</reference>
<accession>A0AA86S038</accession>
<evidence type="ECO:0000313" key="3">
    <source>
        <dbReference type="Proteomes" id="UP001189624"/>
    </source>
</evidence>
<evidence type="ECO:0000256" key="1">
    <source>
        <dbReference type="SAM" id="MobiDB-lite"/>
    </source>
</evidence>
<proteinExistence type="predicted"/>
<dbReference type="EMBL" id="OY731398">
    <property type="protein sequence ID" value="CAJ1910632.1"/>
    <property type="molecule type" value="Genomic_DNA"/>
</dbReference>
<name>A0AA86S038_9FABA</name>
<organism evidence="2 3">
    <name type="scientific">Sphenostylis stenocarpa</name>
    <dbReference type="NCBI Taxonomy" id="92480"/>
    <lineage>
        <taxon>Eukaryota</taxon>
        <taxon>Viridiplantae</taxon>
        <taxon>Streptophyta</taxon>
        <taxon>Embryophyta</taxon>
        <taxon>Tracheophyta</taxon>
        <taxon>Spermatophyta</taxon>
        <taxon>Magnoliopsida</taxon>
        <taxon>eudicotyledons</taxon>
        <taxon>Gunneridae</taxon>
        <taxon>Pentapetalae</taxon>
        <taxon>rosids</taxon>
        <taxon>fabids</taxon>
        <taxon>Fabales</taxon>
        <taxon>Fabaceae</taxon>
        <taxon>Papilionoideae</taxon>
        <taxon>50 kb inversion clade</taxon>
        <taxon>NPAAA clade</taxon>
        <taxon>indigoferoid/millettioid clade</taxon>
        <taxon>Phaseoleae</taxon>
        <taxon>Sphenostylis</taxon>
    </lineage>
</organism>
<dbReference type="Gramene" id="rna-AYBTSS11_LOCUS3432">
    <property type="protein sequence ID" value="CAJ1910632.1"/>
    <property type="gene ID" value="gene-AYBTSS11_LOCUS3432"/>
</dbReference>
<sequence>MEKREIKTPSVTEQVKAKEKTGKKGGASTQQPRALDRAAKKEIQAKGTHVYSTYHFRVPIIIRCVSFLKNKAVNCDLEPNLQNLRNLEERNQRDSSLGSSAAIFSPAIILQYHSP</sequence>
<keyword evidence="3" id="KW-1185">Reference proteome</keyword>
<dbReference type="Proteomes" id="UP001189624">
    <property type="component" value="Chromosome 1"/>
</dbReference>
<feature type="region of interest" description="Disordered" evidence="1">
    <location>
        <begin position="1"/>
        <end position="41"/>
    </location>
</feature>
<dbReference type="AlphaFoldDB" id="A0AA86S038"/>
<evidence type="ECO:0000313" key="2">
    <source>
        <dbReference type="EMBL" id="CAJ1910632.1"/>
    </source>
</evidence>
<protein>
    <submittedName>
        <fullName evidence="2">Uncharacterized protein</fullName>
    </submittedName>
</protein>